<dbReference type="InterPro" id="IPR045326">
    <property type="entry name" value="ATG17-like_dom"/>
</dbReference>
<dbReference type="OrthoDB" id="1937984at2759"/>
<dbReference type="AlphaFoldDB" id="A0A0A1T9X9"/>
<dbReference type="GO" id="GO:0030295">
    <property type="term" value="F:protein kinase activator activity"/>
    <property type="evidence" value="ECO:0007669"/>
    <property type="project" value="TreeGrafter"/>
</dbReference>
<dbReference type="GO" id="GO:0034045">
    <property type="term" value="C:phagophore assembly site membrane"/>
    <property type="evidence" value="ECO:0007669"/>
    <property type="project" value="UniProtKB-SubCell"/>
</dbReference>
<dbReference type="EMBL" id="CDHN01000001">
    <property type="protein sequence ID" value="CEJ82129.1"/>
    <property type="molecule type" value="Genomic_DNA"/>
</dbReference>
<feature type="domain" description="Autophagy protein ATG17-like" evidence="9">
    <location>
        <begin position="121"/>
        <end position="527"/>
    </location>
</feature>
<comment type="subcellular location">
    <subcellularLocation>
        <location evidence="6">Cytoplasm</location>
    </subcellularLocation>
    <subcellularLocation>
        <location evidence="6">Preautophagosomal structure membrane</location>
        <topology evidence="6">Peripheral membrane protein</topology>
    </subcellularLocation>
</comment>
<gene>
    <name evidence="10" type="ORF">VHEMI02214</name>
</gene>
<feature type="compositionally biased region" description="Basic and acidic residues" evidence="8">
    <location>
        <begin position="547"/>
        <end position="568"/>
    </location>
</feature>
<dbReference type="GO" id="GO:0034727">
    <property type="term" value="P:piecemeal microautophagy of the nucleus"/>
    <property type="evidence" value="ECO:0007669"/>
    <property type="project" value="TreeGrafter"/>
</dbReference>
<evidence type="ECO:0000256" key="2">
    <source>
        <dbReference type="ARBA" id="ARBA00013806"/>
    </source>
</evidence>
<evidence type="ECO:0000256" key="1">
    <source>
        <dbReference type="ARBA" id="ARBA00006259"/>
    </source>
</evidence>
<keyword evidence="11" id="KW-1185">Reference proteome</keyword>
<feature type="region of interest" description="Disordered" evidence="8">
    <location>
        <begin position="544"/>
        <end position="575"/>
    </location>
</feature>
<feature type="compositionally biased region" description="Polar residues" evidence="8">
    <location>
        <begin position="77"/>
        <end position="90"/>
    </location>
</feature>
<proteinExistence type="inferred from homology"/>
<dbReference type="GO" id="GO:0060090">
    <property type="term" value="F:molecular adaptor activity"/>
    <property type="evidence" value="ECO:0007669"/>
    <property type="project" value="TreeGrafter"/>
</dbReference>
<feature type="coiled-coil region" evidence="7">
    <location>
        <begin position="383"/>
        <end position="410"/>
    </location>
</feature>
<sequence length="575" mass="63795">MTRPAHGPPPANKAAFRPPLSPASRLALRLFYQRHPGATKNHLASIIHQPTHSNTQPQPTNQTRPPSQRHSAAMPSPTGSLRPSPGSSAGSLRRSNEHKLASPPSIAVDALVNHLLAAKRSLSSMNLVLQANEIANSARNIHQESTILAAHTTFLRNLTLDQAAILVKVRRSLQATYDLGNKDFKVLVRAMDDADSQLERTMEMLRGTMVQTILRPKGEEQKNLLDFVEEDSVYGLREAMKKNIQELQAIQQSFDGDLLRFDTDIRDLKKAIIDSALAPTTDDANTPSSMAELVMSMIDNSSAMAQLLSSLTKHFDMCVTAIRTTEGAAALARRRAAEVTQSQGGDGVSISGVIAEQESNMSDLEPKTEKDRAEMLRVVVQDAEEVNDVVREIQDRLAAIENDYRRLEESTSHTETAYTSVLEGYTILSGVSDRLAVYLAAGDDFTSRWEIEKESIFSKLEDMKGMRGFYEGYASAYSSLLLEVERRRTVDDRVKAIWRTAQESVDKLLTADRASREGFRQDVGEYLPTDLWPGMHMAPRRWQVSRAKSEKLDEGTSSLNEDRLHPASEARNTSS</sequence>
<dbReference type="GO" id="GO:0000422">
    <property type="term" value="P:autophagy of mitochondrion"/>
    <property type="evidence" value="ECO:0007669"/>
    <property type="project" value="TreeGrafter"/>
</dbReference>
<feature type="compositionally biased region" description="Low complexity" evidence="8">
    <location>
        <begin position="50"/>
        <end position="69"/>
    </location>
</feature>
<evidence type="ECO:0000256" key="6">
    <source>
        <dbReference type="RuleBase" id="RU368080"/>
    </source>
</evidence>
<keyword evidence="5" id="KW-0472">Membrane</keyword>
<comment type="similarity">
    <text evidence="1 6">Belongs to the ATG17 family.</text>
</comment>
<evidence type="ECO:0000256" key="7">
    <source>
        <dbReference type="SAM" id="Coils"/>
    </source>
</evidence>
<accession>A0A0A1T9X9</accession>
<evidence type="ECO:0000313" key="10">
    <source>
        <dbReference type="EMBL" id="CEJ82129.1"/>
    </source>
</evidence>
<dbReference type="HOGENOM" id="CLU_028356_0_0_1"/>
<dbReference type="GO" id="GO:1990316">
    <property type="term" value="C:Atg1/ULK1 kinase complex"/>
    <property type="evidence" value="ECO:0007669"/>
    <property type="project" value="TreeGrafter"/>
</dbReference>
<evidence type="ECO:0000256" key="4">
    <source>
        <dbReference type="ARBA" id="ARBA00023006"/>
    </source>
</evidence>
<protein>
    <recommendedName>
        <fullName evidence="2 6">Autophagy-related protein 17</fullName>
    </recommendedName>
</protein>
<reference evidence="10 11" key="1">
    <citation type="journal article" date="2015" name="Genome Announc.">
        <title>Draft Genome Sequence and Gene Annotation of the Entomopathogenic Fungus Verticillium hemipterigenum.</title>
        <authorList>
            <person name="Horn F."/>
            <person name="Habel A."/>
            <person name="Scharf D.H."/>
            <person name="Dworschak J."/>
            <person name="Brakhage A.A."/>
            <person name="Guthke R."/>
            <person name="Hertweck C."/>
            <person name="Linde J."/>
        </authorList>
    </citation>
    <scope>NUCLEOTIDE SEQUENCE [LARGE SCALE GENOMIC DNA]</scope>
</reference>
<dbReference type="STRING" id="1531966.A0A0A1T9X9"/>
<dbReference type="Pfam" id="PF04108">
    <property type="entry name" value="ATG17_like"/>
    <property type="match status" value="1"/>
</dbReference>
<evidence type="ECO:0000256" key="8">
    <source>
        <dbReference type="SAM" id="MobiDB-lite"/>
    </source>
</evidence>
<dbReference type="PANTHER" id="PTHR28005:SF1">
    <property type="entry name" value="AUTOPHAGY-RELATED PROTEIN 17"/>
    <property type="match status" value="1"/>
</dbReference>
<keyword evidence="3 6" id="KW-0963">Cytoplasm</keyword>
<evidence type="ECO:0000256" key="3">
    <source>
        <dbReference type="ARBA" id="ARBA00022490"/>
    </source>
</evidence>
<name>A0A0A1T9X9_9HYPO</name>
<dbReference type="Proteomes" id="UP000039046">
    <property type="component" value="Unassembled WGS sequence"/>
</dbReference>
<evidence type="ECO:0000313" key="11">
    <source>
        <dbReference type="Proteomes" id="UP000039046"/>
    </source>
</evidence>
<keyword evidence="7" id="KW-0175">Coiled coil</keyword>
<comment type="function">
    <text evidence="6">Autophagy-specific protein that functions in response to autophagy-inducing signals as a scaffold to recruit other ATG proteins to organize preautophagosomal structure (PAS) formation. Modulates the timing and magnitude of the autophagy response, such as the size of the sequestering vesicles. Plays particularly a role in pexophagy and nucleophagy.</text>
</comment>
<dbReference type="PANTHER" id="PTHR28005">
    <property type="entry name" value="AUTOPHAGY-RELATED PROTEIN 17"/>
    <property type="match status" value="1"/>
</dbReference>
<keyword evidence="4 6" id="KW-0072">Autophagy</keyword>
<evidence type="ECO:0000259" key="9">
    <source>
        <dbReference type="Pfam" id="PF04108"/>
    </source>
</evidence>
<organism evidence="10 11">
    <name type="scientific">[Torrubiella] hemipterigena</name>
    <dbReference type="NCBI Taxonomy" id="1531966"/>
    <lineage>
        <taxon>Eukaryota</taxon>
        <taxon>Fungi</taxon>
        <taxon>Dikarya</taxon>
        <taxon>Ascomycota</taxon>
        <taxon>Pezizomycotina</taxon>
        <taxon>Sordariomycetes</taxon>
        <taxon>Hypocreomycetidae</taxon>
        <taxon>Hypocreales</taxon>
        <taxon>Clavicipitaceae</taxon>
        <taxon>Clavicipitaceae incertae sedis</taxon>
        <taxon>'Torrubiella' clade</taxon>
    </lineage>
</organism>
<dbReference type="GO" id="GO:0000045">
    <property type="term" value="P:autophagosome assembly"/>
    <property type="evidence" value="ECO:0007669"/>
    <property type="project" value="TreeGrafter"/>
</dbReference>
<dbReference type="InterPro" id="IPR007240">
    <property type="entry name" value="Atg17"/>
</dbReference>
<evidence type="ECO:0000256" key="5">
    <source>
        <dbReference type="ARBA" id="ARBA00023136"/>
    </source>
</evidence>
<feature type="region of interest" description="Disordered" evidence="8">
    <location>
        <begin position="50"/>
        <end position="102"/>
    </location>
</feature>